<dbReference type="EMBL" id="CAJNXB010002436">
    <property type="protein sequence ID" value="CAF3250136.1"/>
    <property type="molecule type" value="Genomic_DNA"/>
</dbReference>
<evidence type="ECO:0000256" key="3">
    <source>
        <dbReference type="ARBA" id="ARBA00022737"/>
    </source>
</evidence>
<protein>
    <recommendedName>
        <fullName evidence="7">RRM domain-containing protein</fullName>
    </recommendedName>
</protein>
<evidence type="ECO:0000256" key="5">
    <source>
        <dbReference type="PROSITE-ProRule" id="PRU00176"/>
    </source>
</evidence>
<dbReference type="FunFam" id="3.30.70.330:FF:000027">
    <property type="entry name" value="Heterogeneous nuclear ribonucleoprotein q isoform"/>
    <property type="match status" value="1"/>
</dbReference>
<dbReference type="InterPro" id="IPR012677">
    <property type="entry name" value="Nucleotide-bd_a/b_plait_sf"/>
</dbReference>
<dbReference type="AlphaFoldDB" id="A0A817RL16"/>
<evidence type="ECO:0000256" key="6">
    <source>
        <dbReference type="SAM" id="MobiDB-lite"/>
    </source>
</evidence>
<feature type="non-terminal residue" evidence="8">
    <location>
        <position position="1"/>
    </location>
</feature>
<evidence type="ECO:0000313" key="8">
    <source>
        <dbReference type="EMBL" id="CAF3250136.1"/>
    </source>
</evidence>
<evidence type="ECO:0000313" key="11">
    <source>
        <dbReference type="Proteomes" id="UP000663873"/>
    </source>
</evidence>
<dbReference type="PANTHER" id="PTHR21245">
    <property type="entry name" value="HETEROGENEOUS NUCLEAR RIBONUCLEOPROTEIN"/>
    <property type="match status" value="1"/>
</dbReference>
<comment type="caution">
    <text evidence="8">The sequence shown here is derived from an EMBL/GenBank/DDBJ whole genome shotgun (WGS) entry which is preliminary data.</text>
</comment>
<evidence type="ECO:0000313" key="10">
    <source>
        <dbReference type="Proteomes" id="UP000663825"/>
    </source>
</evidence>
<keyword evidence="3" id="KW-0677">Repeat</keyword>
<feature type="compositionally biased region" description="Polar residues" evidence="6">
    <location>
        <begin position="596"/>
        <end position="606"/>
    </location>
</feature>
<evidence type="ECO:0000313" key="9">
    <source>
        <dbReference type="EMBL" id="CAF4467037.1"/>
    </source>
</evidence>
<dbReference type="InterPro" id="IPR035979">
    <property type="entry name" value="RBD_domain_sf"/>
</dbReference>
<feature type="domain" description="RRM" evidence="7">
    <location>
        <begin position="1042"/>
        <end position="1128"/>
    </location>
</feature>
<feature type="region of interest" description="Disordered" evidence="6">
    <location>
        <begin position="519"/>
        <end position="622"/>
    </location>
</feature>
<dbReference type="GO" id="GO:0005737">
    <property type="term" value="C:cytoplasm"/>
    <property type="evidence" value="ECO:0007669"/>
    <property type="project" value="UniProtKB-SubCell"/>
</dbReference>
<evidence type="ECO:0000259" key="7">
    <source>
        <dbReference type="PROSITE" id="PS50102"/>
    </source>
</evidence>
<evidence type="ECO:0000256" key="1">
    <source>
        <dbReference type="ARBA" id="ARBA00004496"/>
    </source>
</evidence>
<feature type="domain" description="RRM" evidence="7">
    <location>
        <begin position="1141"/>
        <end position="1213"/>
    </location>
</feature>
<dbReference type="PROSITE" id="PS50102">
    <property type="entry name" value="RRM"/>
    <property type="match status" value="2"/>
</dbReference>
<proteinExistence type="predicted"/>
<evidence type="ECO:0000256" key="2">
    <source>
        <dbReference type="ARBA" id="ARBA00022490"/>
    </source>
</evidence>
<keyword evidence="2" id="KW-0963">Cytoplasm</keyword>
<dbReference type="SMART" id="SM00360">
    <property type="entry name" value="RRM"/>
    <property type="match status" value="2"/>
</dbReference>
<dbReference type="GO" id="GO:0003723">
    <property type="term" value="F:RNA binding"/>
    <property type="evidence" value="ECO:0007669"/>
    <property type="project" value="UniProtKB-UniRule"/>
</dbReference>
<dbReference type="Gene3D" id="3.30.70.330">
    <property type="match status" value="2"/>
</dbReference>
<name>A0A817RL16_9BILA</name>
<feature type="compositionally biased region" description="Acidic residues" evidence="6">
    <location>
        <begin position="529"/>
        <end position="550"/>
    </location>
</feature>
<reference evidence="8" key="1">
    <citation type="submission" date="2021-02" db="EMBL/GenBank/DDBJ databases">
        <authorList>
            <person name="Nowell W R."/>
        </authorList>
    </citation>
    <scope>NUCLEOTIDE SEQUENCE</scope>
</reference>
<accession>A0A817RL16</accession>
<dbReference type="FunFam" id="3.30.70.330:FF:000022">
    <property type="entry name" value="APOBEC1 complementation factor isoform X1"/>
    <property type="match status" value="1"/>
</dbReference>
<evidence type="ECO:0000256" key="4">
    <source>
        <dbReference type="ARBA" id="ARBA00022884"/>
    </source>
</evidence>
<dbReference type="Proteomes" id="UP000663873">
    <property type="component" value="Unassembled WGS sequence"/>
</dbReference>
<dbReference type="SUPFAM" id="SSF54928">
    <property type="entry name" value="RNA-binding domain, RBD"/>
    <property type="match status" value="2"/>
</dbReference>
<gene>
    <name evidence="8" type="ORF">TIS948_LOCUS15162</name>
    <name evidence="9" type="ORF">UJA718_LOCUS23929</name>
</gene>
<keyword evidence="11" id="KW-1185">Reference proteome</keyword>
<feature type="compositionally biased region" description="Basic and acidic residues" evidence="6">
    <location>
        <begin position="519"/>
        <end position="528"/>
    </location>
</feature>
<keyword evidence="4 5" id="KW-0694">RNA-binding</keyword>
<dbReference type="OrthoDB" id="10045924at2759"/>
<dbReference type="InterPro" id="IPR000504">
    <property type="entry name" value="RRM_dom"/>
</dbReference>
<feature type="compositionally biased region" description="Polar residues" evidence="6">
    <location>
        <begin position="578"/>
        <end position="588"/>
    </location>
</feature>
<dbReference type="Proteomes" id="UP000663825">
    <property type="component" value="Unassembled WGS sequence"/>
</dbReference>
<organism evidence="8 10">
    <name type="scientific">Rotaria socialis</name>
    <dbReference type="NCBI Taxonomy" id="392032"/>
    <lineage>
        <taxon>Eukaryota</taxon>
        <taxon>Metazoa</taxon>
        <taxon>Spiralia</taxon>
        <taxon>Gnathifera</taxon>
        <taxon>Rotifera</taxon>
        <taxon>Eurotatoria</taxon>
        <taxon>Bdelloidea</taxon>
        <taxon>Philodinida</taxon>
        <taxon>Philodinidae</taxon>
        <taxon>Rotaria</taxon>
    </lineage>
</organism>
<sequence length="1279" mass="149321">MCNSFIYILDIVINENINYKLKIYGITGDCPALRLILNFISHNGYYCCWLCYVPGEHISSKRQYKIELPMIMRNKSTYEDESNLAEGKNINVYGHLVVSVLSPILDIPLPDAVIIDYLHVTLLGHGKALISNLYYTLKPIHRLEVDNRLKRQNFPHYFNRKMRPISNFGFVKATEIKNILFYGLLPIFQLYLPIEKLSHLALFVCFTRLLHAESIFGSKTSNVAHDLFQHFYHDHDEYYCGLQNLVLHLHTHFKTMYNNHGALSNIGCFGQEDLIGSIGSNHHGTRYYGELITYYYNIDFSLHNKPTKTKAIIEKIDLVNDAVDKYHDLYAQLCDCEQLHKFFNIYRRFIIKDRMFHSLMYNKRGKSVSYFIQYSFDQRHYYFGTIEYFFFLLSKEKSYAVVNLYPVKQNYSDYFRLSKYYHLLKKPLDSFFFVLENHPSNEKKNQKKKFSPSDPLQAYYYLISHDDPKKYRVIGRSSVQKITNDKAVVTNIAGDVRILKSSTLDYCRKELKLKVQEMEEQNEDKAIDEQDEDDDDDNEISEDEDNDDDWYIGQSSTSCLKRPSDGLSTPALKRSYNKAKTTSQSNQRFNRDRSLQRNGRCQSKVTVSHDLPAKNNSNNNHPDKITGINEFFFDWFTSSSQDDHRHIDTNTESKFKQEMISGIRSLKKTVSKLTKTVEYLTIPSLPKNDQLSSYRDENDKENFQDEIHLLYLTEREFSDDDSKTSADEIAASQQLFDVLKSFKDSYFNELNVYETLDFDDEYDEITEEEESTDEEDESIDDMDDFEENQQMHIYNQFTLEEMEDIIEWVDQHPNYKFTTIKHRFQKPITSADGQLLDKFLLILQETENEFGKRVERDLIVPPNVVVRASKSGKSSDEKHRTFLNEVLRPLVGRKFLLFLDCWTTQTDLKKFRAVFPHQDSQLLVFPEGSTGHIQPQDLSLFRSWRYFHKKIEHYVHINRTEMNLNDRQYFINMHSIIHNQLSAPPFKNLIKSGFIQAKILNEIVGEINKPKDPWDGKNLLKVTGRDIGDYARKLLDILFTTQELQSRILPSQAAHLYQKEVLDEDRFKILNGVVDVIVYPSAHDKTKNRGFAFVEYESHRSAAMARIKLLPGKIQLWGHQIAVDWAEPETEVDEDVMANVRVLYVRNLMMNTTEEQIKEIFQRFKSNSVEHVKKLKDYAFVHFKERDDALHAMNLMNGREIDGSIVEVTLAKPVDKNQYFRFTRGVSQSTLAANMPFGLPAGSVAPITATFDLTPHLTAIPYITFPSTQLHTNATSIPK</sequence>
<comment type="subcellular location">
    <subcellularLocation>
        <location evidence="1">Cytoplasm</location>
    </subcellularLocation>
</comment>
<dbReference type="EMBL" id="CAJOBP010005352">
    <property type="protein sequence ID" value="CAF4467037.1"/>
    <property type="molecule type" value="Genomic_DNA"/>
</dbReference>
<dbReference type="Pfam" id="PF00076">
    <property type="entry name" value="RRM_1"/>
    <property type="match status" value="1"/>
</dbReference>